<evidence type="ECO:0000256" key="1">
    <source>
        <dbReference type="SAM" id="Coils"/>
    </source>
</evidence>
<dbReference type="PANTHER" id="PTHR35761">
    <property type="entry name" value="ATR INTERACTING PROTEIN"/>
    <property type="match status" value="1"/>
</dbReference>
<keyword evidence="1" id="KW-0175">Coiled coil</keyword>
<protein>
    <submittedName>
        <fullName evidence="3">Phosphoribosylformylglycinamidine synthase 2</fullName>
    </submittedName>
</protein>
<dbReference type="Proteomes" id="UP000325315">
    <property type="component" value="Unassembled WGS sequence"/>
</dbReference>
<reference evidence="3" key="1">
    <citation type="submission" date="2019-08" db="EMBL/GenBank/DDBJ databases">
        <authorList>
            <person name="Liu F."/>
        </authorList>
    </citation>
    <scope>NUCLEOTIDE SEQUENCE [LARGE SCALE GENOMIC DNA]</scope>
    <source>
        <strain evidence="3">PA1801</strain>
        <tissue evidence="3">Leaf</tissue>
    </source>
</reference>
<evidence type="ECO:0000313" key="4">
    <source>
        <dbReference type="Proteomes" id="UP000325315"/>
    </source>
</evidence>
<dbReference type="PANTHER" id="PTHR35761:SF1">
    <property type="entry name" value="PROTEIN SENSITIVE TO UV 2"/>
    <property type="match status" value="1"/>
</dbReference>
<keyword evidence="4" id="KW-1185">Reference proteome</keyword>
<dbReference type="AlphaFoldDB" id="A0A5B6USY9"/>
<evidence type="ECO:0000313" key="3">
    <source>
        <dbReference type="EMBL" id="KAA3460348.1"/>
    </source>
</evidence>
<sequence>MKTQKHCHSLSPKQCTEQGTKKEIMSEENLEEWGASFLEELIQFEELALSRSQVNQNNPSSSSSYLPSLPSQPPPSSHPQPIHVTPPPYISYSPPRELSQRPTDLGGASNSSGVIAKCATPTTPARRGGSSSKAKDLEIELLKKELGRVSKQLADLEHECSELKKERNKEDQLKFPNSNNEAKVANANDISLNDREHGIPVAAHHGVVQEFPNRKSFNDQIGQRTVKSSCQASGIQTNFSACLDLSEKLQGIWGLPSEQKFGRNLMSKLFAVCSADFDVLFGFIKMSSPSKTIEPPAVKSSDDMSLQTSIHPFLSTEAAKISRFYSALTKTSSGMLQLQALFESLFDLCTVENVVIVYRSLRILHCTLLRENFLAEHLHSGSSIDDIFGYETRDWVHIGMDGTYTSCMPTGITPSEAKYICGKGRWDTSSASLFSHVNWIYLFEFMHLIVMKSSEECVRLEAVSIMNVILMRSDAYTERERFGLSEVFESISQLLKMEAGLLVQKEAVHSLYLLLNCTVLSASCFKARDRTMSLDSPRGIQCPKLVVTFCSACTTEASADAANGTENTPATERFTMILEGLADCIDCSGNSLQALELRKNAITLLAFVASSGNSGFEILVNNKLSREANFLTLIMQLLASEIDLEASVNTESDETFRARTLLIREVLILLNRLVSNPIHCATVLRLLTNSRDMVSLTVDIANRLSRKEQIQRLSDSITKQMRESEIVDLGRMFKRRVSTYLGE</sequence>
<accession>A0A5B6USY9</accession>
<dbReference type="EMBL" id="SMMG02000009">
    <property type="protein sequence ID" value="KAA3460348.1"/>
    <property type="molecule type" value="Genomic_DNA"/>
</dbReference>
<proteinExistence type="predicted"/>
<gene>
    <name evidence="3" type="ORF">EPI10_027023</name>
</gene>
<evidence type="ECO:0000256" key="2">
    <source>
        <dbReference type="SAM" id="MobiDB-lite"/>
    </source>
</evidence>
<feature type="compositionally biased region" description="Low complexity" evidence="2">
    <location>
        <begin position="51"/>
        <end position="69"/>
    </location>
</feature>
<dbReference type="OrthoDB" id="645074at2759"/>
<organism evidence="3 4">
    <name type="scientific">Gossypium australe</name>
    <dbReference type="NCBI Taxonomy" id="47621"/>
    <lineage>
        <taxon>Eukaryota</taxon>
        <taxon>Viridiplantae</taxon>
        <taxon>Streptophyta</taxon>
        <taxon>Embryophyta</taxon>
        <taxon>Tracheophyta</taxon>
        <taxon>Spermatophyta</taxon>
        <taxon>Magnoliopsida</taxon>
        <taxon>eudicotyledons</taxon>
        <taxon>Gunneridae</taxon>
        <taxon>Pentapetalae</taxon>
        <taxon>rosids</taxon>
        <taxon>malvids</taxon>
        <taxon>Malvales</taxon>
        <taxon>Malvaceae</taxon>
        <taxon>Malvoideae</taxon>
        <taxon>Gossypium</taxon>
    </lineage>
</organism>
<feature type="region of interest" description="Disordered" evidence="2">
    <location>
        <begin position="51"/>
        <end position="134"/>
    </location>
</feature>
<comment type="caution">
    <text evidence="3">The sequence shown here is derived from an EMBL/GenBank/DDBJ whole genome shotgun (WGS) entry which is preliminary data.</text>
</comment>
<feature type="region of interest" description="Disordered" evidence="2">
    <location>
        <begin position="1"/>
        <end position="27"/>
    </location>
</feature>
<name>A0A5B6USY9_9ROSI</name>
<feature type="compositionally biased region" description="Pro residues" evidence="2">
    <location>
        <begin position="70"/>
        <end position="89"/>
    </location>
</feature>
<dbReference type="GO" id="GO:0006974">
    <property type="term" value="P:DNA damage response"/>
    <property type="evidence" value="ECO:0007669"/>
    <property type="project" value="InterPro"/>
</dbReference>
<feature type="coiled-coil region" evidence="1">
    <location>
        <begin position="139"/>
        <end position="173"/>
    </location>
</feature>
<dbReference type="InterPro" id="IPR044952">
    <property type="entry name" value="SUV2"/>
</dbReference>